<comment type="caution">
    <text evidence="2">The sequence shown here is derived from an EMBL/GenBank/DDBJ whole genome shotgun (WGS) entry which is preliminary data.</text>
</comment>
<feature type="transmembrane region" description="Helical" evidence="1">
    <location>
        <begin position="39"/>
        <end position="59"/>
    </location>
</feature>
<keyword evidence="1" id="KW-0812">Transmembrane</keyword>
<proteinExistence type="predicted"/>
<evidence type="ECO:0000313" key="3">
    <source>
        <dbReference type="Proteomes" id="UP000176037"/>
    </source>
</evidence>
<evidence type="ECO:0000313" key="2">
    <source>
        <dbReference type="EMBL" id="OFI34761.1"/>
    </source>
</evidence>
<evidence type="ECO:0000256" key="1">
    <source>
        <dbReference type="SAM" id="Phobius"/>
    </source>
</evidence>
<gene>
    <name evidence="2" type="ORF">BFC17_14370</name>
</gene>
<dbReference type="Proteomes" id="UP000176037">
    <property type="component" value="Unassembled WGS sequence"/>
</dbReference>
<feature type="transmembrane region" description="Helical" evidence="1">
    <location>
        <begin position="66"/>
        <end position="85"/>
    </location>
</feature>
<keyword evidence="3" id="KW-1185">Reference proteome</keyword>
<sequence length="129" mass="14154">MITALFGWVPALFLLPFAAIGALLGLVAAIEGDIVFGIQYMLTGTGGILGFIAMTSLVWPRKPSFYSRLFMLLAGLLSLATVAYIGQSQSHPWFRITPHFIDIYLFYSPLLVGVIQLVMALYTRHSDAV</sequence>
<dbReference type="AlphaFoldDB" id="A0A1E8FFR2"/>
<reference evidence="2 3" key="1">
    <citation type="submission" date="2016-09" db="EMBL/GenBank/DDBJ databases">
        <title>Alteromonas lipolytica, a new species isolated from sea water.</title>
        <authorList>
            <person name="Wu Y.-H."/>
            <person name="Cheng H."/>
            <person name="Xu X.-W."/>
        </authorList>
    </citation>
    <scope>NUCLEOTIDE SEQUENCE [LARGE SCALE GENOMIC DNA]</scope>
    <source>
        <strain evidence="2 3">JW12</strain>
    </source>
</reference>
<organism evidence="2 3">
    <name type="scientific">Alteromonas lipolytica</name>
    <dbReference type="NCBI Taxonomy" id="1856405"/>
    <lineage>
        <taxon>Bacteria</taxon>
        <taxon>Pseudomonadati</taxon>
        <taxon>Pseudomonadota</taxon>
        <taxon>Gammaproteobacteria</taxon>
        <taxon>Alteromonadales</taxon>
        <taxon>Alteromonadaceae</taxon>
        <taxon>Alteromonas/Salinimonas group</taxon>
        <taxon>Alteromonas</taxon>
    </lineage>
</organism>
<feature type="transmembrane region" description="Helical" evidence="1">
    <location>
        <begin position="105"/>
        <end position="123"/>
    </location>
</feature>
<keyword evidence="1" id="KW-1133">Transmembrane helix</keyword>
<keyword evidence="1" id="KW-0472">Membrane</keyword>
<accession>A0A1E8FFR2</accession>
<dbReference type="EMBL" id="MJIC01000010">
    <property type="protein sequence ID" value="OFI34761.1"/>
    <property type="molecule type" value="Genomic_DNA"/>
</dbReference>
<protein>
    <submittedName>
        <fullName evidence="2">Uncharacterized protein</fullName>
    </submittedName>
</protein>
<name>A0A1E8FFR2_9ALTE</name>